<organism evidence="2 3">
    <name type="scientific">Batrachochytrium dendrobatidis (strain JEL423)</name>
    <dbReference type="NCBI Taxonomy" id="403673"/>
    <lineage>
        <taxon>Eukaryota</taxon>
        <taxon>Fungi</taxon>
        <taxon>Fungi incertae sedis</taxon>
        <taxon>Chytridiomycota</taxon>
        <taxon>Chytridiomycota incertae sedis</taxon>
        <taxon>Chytridiomycetes</taxon>
        <taxon>Rhizophydiales</taxon>
        <taxon>Rhizophydiales incertae sedis</taxon>
        <taxon>Batrachochytrium</taxon>
    </lineage>
</organism>
<evidence type="ECO:0000313" key="3">
    <source>
        <dbReference type="Proteomes" id="UP000077115"/>
    </source>
</evidence>
<accession>A0A177WLM6</accession>
<evidence type="ECO:0000256" key="1">
    <source>
        <dbReference type="SAM" id="Phobius"/>
    </source>
</evidence>
<reference evidence="2 3" key="1">
    <citation type="submission" date="2006-10" db="EMBL/GenBank/DDBJ databases">
        <title>The Genome Sequence of Batrachochytrium dendrobatidis JEL423.</title>
        <authorList>
            <consortium name="The Broad Institute Genome Sequencing Platform"/>
            <person name="Birren B."/>
            <person name="Lander E."/>
            <person name="Galagan J."/>
            <person name="Cuomo C."/>
            <person name="Devon K."/>
            <person name="Jaffe D."/>
            <person name="Butler J."/>
            <person name="Alvarez P."/>
            <person name="Gnerre S."/>
            <person name="Grabherr M."/>
            <person name="Kleber M."/>
            <person name="Mauceli E."/>
            <person name="Brockman W."/>
            <person name="Young S."/>
            <person name="LaButti K."/>
            <person name="Sykes S."/>
            <person name="DeCaprio D."/>
            <person name="Crawford M."/>
            <person name="Koehrsen M."/>
            <person name="Engels R."/>
            <person name="Montgomery P."/>
            <person name="Pearson M."/>
            <person name="Howarth C."/>
            <person name="Larson L."/>
            <person name="White J."/>
            <person name="O'Leary S."/>
            <person name="Kodira C."/>
            <person name="Zeng Q."/>
            <person name="Yandava C."/>
            <person name="Alvarado L."/>
            <person name="Longcore J."/>
            <person name="James T."/>
        </authorList>
    </citation>
    <scope>NUCLEOTIDE SEQUENCE [LARGE SCALE GENOMIC DNA]</scope>
    <source>
        <strain evidence="2 3">JEL423</strain>
    </source>
</reference>
<feature type="transmembrane region" description="Helical" evidence="1">
    <location>
        <begin position="50"/>
        <end position="73"/>
    </location>
</feature>
<dbReference type="AlphaFoldDB" id="A0A177WLM6"/>
<dbReference type="Proteomes" id="UP000077115">
    <property type="component" value="Unassembled WGS sequence"/>
</dbReference>
<dbReference type="OrthoDB" id="10487085at2759"/>
<feature type="transmembrane region" description="Helical" evidence="1">
    <location>
        <begin position="155"/>
        <end position="177"/>
    </location>
</feature>
<name>A0A177WLM6_BATDL</name>
<feature type="transmembrane region" description="Helical" evidence="1">
    <location>
        <begin position="112"/>
        <end position="135"/>
    </location>
</feature>
<protein>
    <submittedName>
        <fullName evidence="2">Uncharacterized protein</fullName>
    </submittedName>
</protein>
<keyword evidence="1" id="KW-0812">Transmembrane</keyword>
<feature type="transmembrane region" description="Helical" evidence="1">
    <location>
        <begin position="20"/>
        <end position="38"/>
    </location>
</feature>
<gene>
    <name evidence="2" type="ORF">BDEG_24043</name>
</gene>
<evidence type="ECO:0000313" key="2">
    <source>
        <dbReference type="EMBL" id="OAJ40291.1"/>
    </source>
</evidence>
<dbReference type="VEuPathDB" id="FungiDB:BDEG_24043"/>
<sequence length="303" mass="33390">MAFELDRTPIRMVYDSHDLSLYAIGITTGFGILLYAKSMKVTMLRPTEGIYFLNMIQTIAMMIQLSATGLLIMSTPAGCLFDNGLLSLTIQIRSLSSLIIQSLTIHKIRSSFIVKLFLSASVLAQIGVSIGAMTISDGSDCSYFASSYSLIWTLSRFIIQIVLVACICILIQIGQYYNTSAGQSKRSIARRIGTFIKTLDDSNGTASVGMLLMSFVMLCAAQRTSVNPLPFRVLFSLVGYLETHLMHWATCRYVQHGVENAEFTTKRGLPIEQLRINSTAMDANDILTPRPSITTPQTIVPNV</sequence>
<reference evidence="2 3" key="2">
    <citation type="submission" date="2016-05" db="EMBL/GenBank/DDBJ databases">
        <title>Lineage-specific infection strategies underlie the spectrum of fungal disease in amphibians.</title>
        <authorList>
            <person name="Cuomo C.A."/>
            <person name="Farrer R.A."/>
            <person name="James T."/>
            <person name="Longcore J."/>
            <person name="Birren B."/>
        </authorList>
    </citation>
    <scope>NUCLEOTIDE SEQUENCE [LARGE SCALE GENOMIC DNA]</scope>
    <source>
        <strain evidence="2 3">JEL423</strain>
    </source>
</reference>
<dbReference type="EMBL" id="DS022304">
    <property type="protein sequence ID" value="OAJ40291.1"/>
    <property type="molecule type" value="Genomic_DNA"/>
</dbReference>
<keyword evidence="1" id="KW-0472">Membrane</keyword>
<keyword evidence="1" id="KW-1133">Transmembrane helix</keyword>
<proteinExistence type="predicted"/>